<sequence>MDVPVSTELIVKRSYINTSHKKTSLIHPLLLEYKTDRVKAAGEIGIIKDSHNKIAGALINNESGHFKPHKSTLKLVRDYLTKLNVKQDQIYEVEIG</sequence>
<reference evidence="1 2" key="1">
    <citation type="submission" date="2019-04" db="EMBL/GenBank/DDBJ databases">
        <title>Lysinibacillus genome sequencing.</title>
        <authorList>
            <person name="Dunlap C."/>
        </authorList>
    </citation>
    <scope>NUCLEOTIDE SEQUENCE [LARGE SCALE GENOMIC DNA]</scope>
    <source>
        <strain evidence="1 2">CCTCC AB 2010389</strain>
    </source>
</reference>
<organism evidence="1 2">
    <name type="scientific">Lysinibacillus mangiferihumi</name>
    <dbReference type="NCBI Taxonomy" id="1130819"/>
    <lineage>
        <taxon>Bacteria</taxon>
        <taxon>Bacillati</taxon>
        <taxon>Bacillota</taxon>
        <taxon>Bacilli</taxon>
        <taxon>Bacillales</taxon>
        <taxon>Bacillaceae</taxon>
        <taxon>Lysinibacillus</taxon>
    </lineage>
</organism>
<proteinExistence type="predicted"/>
<dbReference type="Proteomes" id="UP000308744">
    <property type="component" value="Unassembled WGS sequence"/>
</dbReference>
<gene>
    <name evidence="1" type="ORF">FC756_15695</name>
</gene>
<evidence type="ECO:0000313" key="1">
    <source>
        <dbReference type="EMBL" id="TKI65975.1"/>
    </source>
</evidence>
<dbReference type="AlphaFoldDB" id="A0A4U2YXW2"/>
<dbReference type="RefSeq" id="WP_107895371.1">
    <property type="nucleotide sequence ID" value="NZ_PYWM01000009.1"/>
</dbReference>
<accession>A0A4U2YXW2</accession>
<name>A0A4U2YXW2_9BACI</name>
<protein>
    <submittedName>
        <fullName evidence="1">Uncharacterized protein</fullName>
    </submittedName>
</protein>
<dbReference type="EMBL" id="SZPU01000060">
    <property type="protein sequence ID" value="TKI65975.1"/>
    <property type="molecule type" value="Genomic_DNA"/>
</dbReference>
<evidence type="ECO:0000313" key="2">
    <source>
        <dbReference type="Proteomes" id="UP000308744"/>
    </source>
</evidence>
<comment type="caution">
    <text evidence="1">The sequence shown here is derived from an EMBL/GenBank/DDBJ whole genome shotgun (WGS) entry which is preliminary data.</text>
</comment>
<keyword evidence="2" id="KW-1185">Reference proteome</keyword>